<reference evidence="2 4" key="1">
    <citation type="submission" date="2016-11" db="EMBL/GenBank/DDBJ databases">
        <title>The genome of Nicotiana attenuata.</title>
        <authorList>
            <person name="Xu S."/>
            <person name="Brockmoeller T."/>
            <person name="Gaquerel E."/>
            <person name="Navarro A."/>
            <person name="Kuhl H."/>
            <person name="Gase K."/>
            <person name="Ling Z."/>
            <person name="Zhou W."/>
            <person name="Kreitzer C."/>
            <person name="Stanke M."/>
            <person name="Tang H."/>
            <person name="Lyons E."/>
            <person name="Pandey P."/>
            <person name="Pandey S.P."/>
            <person name="Timmermann B."/>
            <person name="Baldwin I.T."/>
        </authorList>
    </citation>
    <scope>NUCLEOTIDE SEQUENCE [LARGE SCALE GENOMIC DNA]</scope>
    <source>
        <strain evidence="4">cv. UT</strain>
        <strain evidence="2">UT</strain>
        <tissue evidence="2">Leaves</tissue>
    </source>
</reference>
<evidence type="ECO:0000259" key="1">
    <source>
        <dbReference type="Pfam" id="PF13960"/>
    </source>
</evidence>
<evidence type="ECO:0000313" key="2">
    <source>
        <dbReference type="EMBL" id="OIT20623.1"/>
    </source>
</evidence>
<dbReference type="InterPro" id="IPR025452">
    <property type="entry name" value="DUF4218"/>
</dbReference>
<dbReference type="EMBL" id="MJEQ01005076">
    <property type="protein sequence ID" value="OIT20623.1"/>
    <property type="molecule type" value="Genomic_DNA"/>
</dbReference>
<feature type="domain" description="DUF4218" evidence="1">
    <location>
        <begin position="527"/>
        <end position="579"/>
    </location>
</feature>
<dbReference type="Gramene" id="OIT32533">
    <property type="protein sequence ID" value="OIT32533"/>
    <property type="gene ID" value="A4A49_63398"/>
</dbReference>
<dbReference type="OMA" id="SHTGLAC"/>
<dbReference type="InterPro" id="IPR004242">
    <property type="entry name" value="Transposase_21"/>
</dbReference>
<dbReference type="AlphaFoldDB" id="A0A1J6KFE9"/>
<dbReference type="PANTHER" id="PTHR10775">
    <property type="entry name" value="OS08G0208400 PROTEIN"/>
    <property type="match status" value="1"/>
</dbReference>
<evidence type="ECO:0000313" key="4">
    <source>
        <dbReference type="Proteomes" id="UP000187609"/>
    </source>
</evidence>
<sequence length="579" mass="67352">MSMILDLLRDAFTFARIPNSFYEAKKTISKLCLDYIKIGACPNDCMLFWGNDANEETCKYCHTSRWKPNKNRNEDLVSATGKKKTKKKTKKPAKILRYFPLKPRLQRLFMCSKIAKYMRWHAEDSNKDGIMRHPRDGEAWKRFDTTFPEFAFDPRNVRLGLASDGFNPFGTMSTNYSIWPVILVPYNLPPWLCMKQPNFILSMIIPGPRTAGNNIDVYLQPLIKELNELWSEGVETFDSSNKEMFRLRAALMWTISDFPGLDILSGWNSHTGLACPTCNFDAEPCRLRHSRKWCFIGHRRFLARNHKFRLMRHRFDGNVEERNPPRKLSGSNIFQQVKDIDVTFGKPAELNERRKRSRQRNIGQGAAQQWRKKSIFFNLPYWEFNSLRHNLDVMHIEKNVFDNIIYSLLNDKDKSKDNIKARKDLQDMGIRRDLWPDENDECRLAVFTIPKEKKVAFLTTLKNISVPDGYSSNISGCIDPDQRRIFGLKSHDCHIIMEQLLPIAIRNVLPKEVVAILVELSSFFRELCLKSLSLADLEKLQNRIVLTLCHLEILFPPTFFTVMVHLTVHLVDEAIQGGP</sequence>
<comment type="caution">
    <text evidence="2">The sequence shown here is derived from an EMBL/GenBank/DDBJ whole genome shotgun (WGS) entry which is preliminary data.</text>
</comment>
<protein>
    <recommendedName>
        <fullName evidence="1">DUF4218 domain-containing protein</fullName>
    </recommendedName>
</protein>
<dbReference type="Proteomes" id="UP000187609">
    <property type="component" value="Unassembled WGS sequence"/>
</dbReference>
<dbReference type="Pfam" id="PF13960">
    <property type="entry name" value="DUF4218"/>
    <property type="match status" value="1"/>
</dbReference>
<dbReference type="STRING" id="49451.A0A1J6KFE9"/>
<dbReference type="Gramene" id="OIT20623">
    <property type="protein sequence ID" value="OIT20623"/>
    <property type="gene ID" value="A4A49_64444"/>
</dbReference>
<keyword evidence="4" id="KW-1185">Reference proteome</keyword>
<dbReference type="EMBL" id="MJEQ01001039">
    <property type="protein sequence ID" value="OIT32533.1"/>
    <property type="molecule type" value="Genomic_DNA"/>
</dbReference>
<name>A0A1J6KFE9_NICAT</name>
<organism evidence="2 4">
    <name type="scientific">Nicotiana attenuata</name>
    <name type="common">Coyote tobacco</name>
    <dbReference type="NCBI Taxonomy" id="49451"/>
    <lineage>
        <taxon>Eukaryota</taxon>
        <taxon>Viridiplantae</taxon>
        <taxon>Streptophyta</taxon>
        <taxon>Embryophyta</taxon>
        <taxon>Tracheophyta</taxon>
        <taxon>Spermatophyta</taxon>
        <taxon>Magnoliopsida</taxon>
        <taxon>eudicotyledons</taxon>
        <taxon>Gunneridae</taxon>
        <taxon>Pentapetalae</taxon>
        <taxon>asterids</taxon>
        <taxon>lamiids</taxon>
        <taxon>Solanales</taxon>
        <taxon>Solanaceae</taxon>
        <taxon>Nicotianoideae</taxon>
        <taxon>Nicotianeae</taxon>
        <taxon>Nicotiana</taxon>
    </lineage>
</organism>
<dbReference type="PANTHER" id="PTHR10775:SF158">
    <property type="entry name" value="TNP2-LIKE TRANSPOSON PROTEIN"/>
    <property type="match status" value="1"/>
</dbReference>
<proteinExistence type="predicted"/>
<gene>
    <name evidence="3" type="ORF">A4A49_63398</name>
    <name evidence="2" type="ORF">A4A49_64444</name>
</gene>
<evidence type="ECO:0000313" key="3">
    <source>
        <dbReference type="EMBL" id="OIT32533.1"/>
    </source>
</evidence>
<feature type="non-terminal residue" evidence="2">
    <location>
        <position position="579"/>
    </location>
</feature>
<dbReference type="Pfam" id="PF02992">
    <property type="entry name" value="Transposase_21"/>
    <property type="match status" value="1"/>
</dbReference>
<accession>A0A1J6KFE9</accession>